<dbReference type="EMBL" id="UINC01133462">
    <property type="protein sequence ID" value="SVD16409.1"/>
    <property type="molecule type" value="Genomic_DNA"/>
</dbReference>
<dbReference type="AntiFam" id="ANF00013">
    <property type="entry name" value="tRNA translation"/>
</dbReference>
<feature type="non-terminal residue" evidence="1">
    <location>
        <position position="35"/>
    </location>
</feature>
<proteinExistence type="predicted"/>
<organism evidence="1">
    <name type="scientific">marine metagenome</name>
    <dbReference type="NCBI Taxonomy" id="408172"/>
    <lineage>
        <taxon>unclassified sequences</taxon>
        <taxon>metagenomes</taxon>
        <taxon>ecological metagenomes</taxon>
    </lineage>
</organism>
<sequence length="35" mass="3916">MKDSDNYAAALVAQLDRVLGYEPSGCRFDSCRARH</sequence>
<gene>
    <name evidence="1" type="ORF">METZ01_LOCUS369263</name>
</gene>
<accession>A0A382T2M0</accession>
<dbReference type="AlphaFoldDB" id="A0A382T2M0"/>
<name>A0A382T2M0_9ZZZZ</name>
<reference evidence="1" key="1">
    <citation type="submission" date="2018-05" db="EMBL/GenBank/DDBJ databases">
        <authorList>
            <person name="Lanie J.A."/>
            <person name="Ng W.-L."/>
            <person name="Kazmierczak K.M."/>
            <person name="Andrzejewski T.M."/>
            <person name="Davidsen T.M."/>
            <person name="Wayne K.J."/>
            <person name="Tettelin H."/>
            <person name="Glass J.I."/>
            <person name="Rusch D."/>
            <person name="Podicherti R."/>
            <person name="Tsui H.-C.T."/>
            <person name="Winkler M.E."/>
        </authorList>
    </citation>
    <scope>NUCLEOTIDE SEQUENCE</scope>
</reference>
<evidence type="ECO:0000313" key="1">
    <source>
        <dbReference type="EMBL" id="SVD16409.1"/>
    </source>
</evidence>
<protein>
    <submittedName>
        <fullName evidence="1">Uncharacterized protein</fullName>
    </submittedName>
</protein>